<proteinExistence type="predicted"/>
<evidence type="ECO:0000313" key="3">
    <source>
        <dbReference type="Proteomes" id="UP000619534"/>
    </source>
</evidence>
<keyword evidence="3" id="KW-1185">Reference proteome</keyword>
<gene>
    <name evidence="2" type="ORF">GCM10007216_22910</name>
</gene>
<organism evidence="2 3">
    <name type="scientific">Thalassobacillus devorans</name>
    <dbReference type="NCBI Taxonomy" id="279813"/>
    <lineage>
        <taxon>Bacteria</taxon>
        <taxon>Bacillati</taxon>
        <taxon>Bacillota</taxon>
        <taxon>Bacilli</taxon>
        <taxon>Bacillales</taxon>
        <taxon>Bacillaceae</taxon>
        <taxon>Thalassobacillus</taxon>
    </lineage>
</organism>
<name>A0ABQ1P9P9_9BACI</name>
<comment type="caution">
    <text evidence="2">The sequence shown here is derived from an EMBL/GenBank/DDBJ whole genome shotgun (WGS) entry which is preliminary data.</text>
</comment>
<sequence>MKRSCKLIHSPPHNGFIYPIVFLLALMFLTVTSASIHLYQNHQYNTDLHVKKIVIDTLFQSGLEKFGHEMKQHQEPPENGETTYFFPDGEVIITYVRIEERTYFLQLSILTKDGTRKNLNRRYETKI</sequence>
<dbReference type="EMBL" id="BMCJ01000004">
    <property type="protein sequence ID" value="GGC91627.1"/>
    <property type="molecule type" value="Genomic_DNA"/>
</dbReference>
<reference evidence="3" key="1">
    <citation type="journal article" date="2019" name="Int. J. Syst. Evol. Microbiol.">
        <title>The Global Catalogue of Microorganisms (GCM) 10K type strain sequencing project: providing services to taxonomists for standard genome sequencing and annotation.</title>
        <authorList>
            <consortium name="The Broad Institute Genomics Platform"/>
            <consortium name="The Broad Institute Genome Sequencing Center for Infectious Disease"/>
            <person name="Wu L."/>
            <person name="Ma J."/>
        </authorList>
    </citation>
    <scope>NUCLEOTIDE SEQUENCE [LARGE SCALE GENOMIC DNA]</scope>
    <source>
        <strain evidence="3">CCM 7282</strain>
    </source>
</reference>
<evidence type="ECO:0000256" key="1">
    <source>
        <dbReference type="SAM" id="Phobius"/>
    </source>
</evidence>
<keyword evidence="1" id="KW-1133">Transmembrane helix</keyword>
<keyword evidence="1" id="KW-0472">Membrane</keyword>
<accession>A0ABQ1P9P9</accession>
<evidence type="ECO:0000313" key="2">
    <source>
        <dbReference type="EMBL" id="GGC91627.1"/>
    </source>
</evidence>
<protein>
    <recommendedName>
        <fullName evidence="4">ComG operon protein 7</fullName>
    </recommendedName>
</protein>
<dbReference type="RefSeq" id="WP_062446697.1">
    <property type="nucleotide sequence ID" value="NZ_CTEA01000005.1"/>
</dbReference>
<evidence type="ECO:0008006" key="4">
    <source>
        <dbReference type="Google" id="ProtNLM"/>
    </source>
</evidence>
<dbReference type="Proteomes" id="UP000619534">
    <property type="component" value="Unassembled WGS sequence"/>
</dbReference>
<feature type="transmembrane region" description="Helical" evidence="1">
    <location>
        <begin position="16"/>
        <end position="39"/>
    </location>
</feature>
<keyword evidence="1" id="KW-0812">Transmembrane</keyword>